<dbReference type="Proteomes" id="UP000199556">
    <property type="component" value="Unassembled WGS sequence"/>
</dbReference>
<dbReference type="AlphaFoldDB" id="A0A1I4RIT7"/>
<feature type="transmembrane region" description="Helical" evidence="2">
    <location>
        <begin position="12"/>
        <end position="33"/>
    </location>
</feature>
<organism evidence="3 4">
    <name type="scientific">Ectothiorhodospira mobilis</name>
    <dbReference type="NCBI Taxonomy" id="195064"/>
    <lineage>
        <taxon>Bacteria</taxon>
        <taxon>Pseudomonadati</taxon>
        <taxon>Pseudomonadota</taxon>
        <taxon>Gammaproteobacteria</taxon>
        <taxon>Chromatiales</taxon>
        <taxon>Ectothiorhodospiraceae</taxon>
        <taxon>Ectothiorhodospira</taxon>
    </lineage>
</organism>
<feature type="transmembrane region" description="Helical" evidence="2">
    <location>
        <begin position="158"/>
        <end position="179"/>
    </location>
</feature>
<feature type="transmembrane region" description="Helical" evidence="2">
    <location>
        <begin position="309"/>
        <end position="329"/>
    </location>
</feature>
<feature type="transmembrane region" description="Helical" evidence="2">
    <location>
        <begin position="98"/>
        <end position="119"/>
    </location>
</feature>
<dbReference type="STRING" id="195064.SAMN05421721_10812"/>
<evidence type="ECO:0000313" key="4">
    <source>
        <dbReference type="Proteomes" id="UP000199556"/>
    </source>
</evidence>
<evidence type="ECO:0000256" key="2">
    <source>
        <dbReference type="SAM" id="Phobius"/>
    </source>
</evidence>
<proteinExistence type="predicted"/>
<protein>
    <recommendedName>
        <fullName evidence="5">Tetratricopeptide repeat-containing protein</fullName>
    </recommendedName>
</protein>
<feature type="transmembrane region" description="Helical" evidence="2">
    <location>
        <begin position="392"/>
        <end position="412"/>
    </location>
</feature>
<keyword evidence="4" id="KW-1185">Reference proteome</keyword>
<feature type="transmembrane region" description="Helical" evidence="2">
    <location>
        <begin position="336"/>
        <end position="356"/>
    </location>
</feature>
<feature type="region of interest" description="Disordered" evidence="1">
    <location>
        <begin position="634"/>
        <end position="654"/>
    </location>
</feature>
<evidence type="ECO:0000256" key="1">
    <source>
        <dbReference type="SAM" id="MobiDB-lite"/>
    </source>
</evidence>
<evidence type="ECO:0000313" key="3">
    <source>
        <dbReference type="EMBL" id="SFM52105.1"/>
    </source>
</evidence>
<dbReference type="InterPro" id="IPR011990">
    <property type="entry name" value="TPR-like_helical_dom_sf"/>
</dbReference>
<feature type="transmembrane region" description="Helical" evidence="2">
    <location>
        <begin position="362"/>
        <end position="380"/>
    </location>
</feature>
<dbReference type="EMBL" id="FOUO01000008">
    <property type="protein sequence ID" value="SFM52105.1"/>
    <property type="molecule type" value="Genomic_DNA"/>
</dbReference>
<accession>A0A1I4RIT7</accession>
<evidence type="ECO:0008006" key="5">
    <source>
        <dbReference type="Google" id="ProtNLM"/>
    </source>
</evidence>
<feature type="transmembrane region" description="Helical" evidence="2">
    <location>
        <begin position="186"/>
        <end position="204"/>
    </location>
</feature>
<feature type="transmembrane region" description="Helical" evidence="2">
    <location>
        <begin position="210"/>
        <end position="227"/>
    </location>
</feature>
<dbReference type="SUPFAM" id="SSF48452">
    <property type="entry name" value="TPR-like"/>
    <property type="match status" value="1"/>
</dbReference>
<gene>
    <name evidence="3" type="ORF">SAMN05421721_10812</name>
</gene>
<feature type="transmembrane region" description="Helical" evidence="2">
    <location>
        <begin position="239"/>
        <end position="256"/>
    </location>
</feature>
<keyword evidence="2" id="KW-0812">Transmembrane</keyword>
<keyword evidence="2" id="KW-1133">Transmembrane helix</keyword>
<reference evidence="3 4" key="1">
    <citation type="submission" date="2016-10" db="EMBL/GenBank/DDBJ databases">
        <authorList>
            <person name="de Groot N.N."/>
        </authorList>
    </citation>
    <scope>NUCLEOTIDE SEQUENCE [LARGE SCALE GENOMIC DNA]</scope>
    <source>
        <strain evidence="3 4">DSM 4180</strain>
    </source>
</reference>
<name>A0A1I4RIT7_ECTMO</name>
<feature type="transmembrane region" description="Helical" evidence="2">
    <location>
        <begin position="131"/>
        <end position="152"/>
    </location>
</feature>
<keyword evidence="2" id="KW-0472">Membrane</keyword>
<sequence length="654" mass="74125">MLAISSHPSQRPVARIALLVPVFLVILAVGFAYSKGVTGKLFYDDLSFLAPLETIDSREDAWEFVTSGQGGPLGRPIALLSFLPHADDWPENSQEARWVNVGIHLVNGALIFLLGWMVLQLRNTQTLWRGYWIALFAYALWMAMPLLASTSLITVQRWTGLATCWGLMGLVVFVAGYFLQAPRPRLALTLQASGLGLFTLLALYTKESGALFPIYALVIDAVLLAHLQAPRYVRWLRRGTLLLGLLALLYYLSPLYRDWFAFSSFRGWSSFDRLLTEGQILWQYLYMAFLPQPTAFGPFHDNVTLAEGWLIPTLSWGAFLALTLAAFLIRKRSPWPLFALLWFFTGHLIESTVIQLELMFEHRNYLAVYGFCLALAALAWQAKGIWSRLAPALLTLYILLIGATLYATTSIWGKPLEAAENWAQRYPDSPRAVMHLSRAYYEALGNPSYSLRALDRYADQCDGCTDLHLQAMLYACTTEGPQSIQQRFDQVLHSAKTARRSISLMDGLYPLYDLIQQDQCKPLTFQDAHRLTKILLDNPNYQHKSYTTHVLFHAANFAKEQGDFDTAFSYLSRAESLMPEIMPILLMQVHFLMDADRPQEALDAIERRRDVVHKNPYMTDQALDDLVQMVREGRKPSMEKGVQADEAHRPDPVL</sequence>
<dbReference type="Gene3D" id="1.25.40.10">
    <property type="entry name" value="Tetratricopeptide repeat domain"/>
    <property type="match status" value="1"/>
</dbReference>